<dbReference type="GeneID" id="41994781"/>
<comment type="function">
    <text evidence="7">Metal-dependent phosphatase that shows phosphatase activity against several substrates, including fructose-1-phosphate and fructose-6-phosphate. Its preference for fructose-1-phosphate, a strong glycating agent that causes DNA damage rather than a canonical yeast metabolite, suggests a damage-control function in hexose phosphate metabolism.</text>
</comment>
<keyword evidence="10" id="KW-1185">Reference proteome</keyword>
<organism evidence="9 10">
    <name type="scientific">Fusarium coffeatum</name>
    <dbReference type="NCBI Taxonomy" id="231269"/>
    <lineage>
        <taxon>Eukaryota</taxon>
        <taxon>Fungi</taxon>
        <taxon>Dikarya</taxon>
        <taxon>Ascomycota</taxon>
        <taxon>Pezizomycotina</taxon>
        <taxon>Sordariomycetes</taxon>
        <taxon>Hypocreomycetidae</taxon>
        <taxon>Hypocreales</taxon>
        <taxon>Nectriaceae</taxon>
        <taxon>Fusarium</taxon>
        <taxon>Fusarium incarnatum-equiseti species complex</taxon>
    </lineage>
</organism>
<evidence type="ECO:0000256" key="1">
    <source>
        <dbReference type="ARBA" id="ARBA00001326"/>
    </source>
</evidence>
<evidence type="ECO:0000256" key="7">
    <source>
        <dbReference type="RuleBase" id="RU367030"/>
    </source>
</evidence>
<dbReference type="GO" id="GO:0005634">
    <property type="term" value="C:nucleus"/>
    <property type="evidence" value="ECO:0007669"/>
    <property type="project" value="TreeGrafter"/>
</dbReference>
<dbReference type="GO" id="GO:0097023">
    <property type="term" value="F:fructose 6-phosphate aldolase activity"/>
    <property type="evidence" value="ECO:0007669"/>
    <property type="project" value="RHEA"/>
</dbReference>
<dbReference type="GO" id="GO:0103026">
    <property type="term" value="F:fructose-1-phosphatase activity"/>
    <property type="evidence" value="ECO:0007669"/>
    <property type="project" value="RHEA"/>
</dbReference>
<evidence type="ECO:0000256" key="2">
    <source>
        <dbReference type="ARBA" id="ARBA00009519"/>
    </source>
</evidence>
<dbReference type="InterPro" id="IPR002791">
    <property type="entry name" value="ARMT1-like_metal-bd"/>
</dbReference>
<dbReference type="AlphaFoldDB" id="A0A366RSJ2"/>
<evidence type="ECO:0000256" key="5">
    <source>
        <dbReference type="ARBA" id="ARBA00023211"/>
    </source>
</evidence>
<keyword evidence="5 7" id="KW-0464">Manganese</keyword>
<evidence type="ECO:0000256" key="4">
    <source>
        <dbReference type="ARBA" id="ARBA00022801"/>
    </source>
</evidence>
<dbReference type="EMBL" id="QKXC01000108">
    <property type="protein sequence ID" value="RBR20059.1"/>
    <property type="molecule type" value="Genomic_DNA"/>
</dbReference>
<evidence type="ECO:0000256" key="3">
    <source>
        <dbReference type="ARBA" id="ARBA00022723"/>
    </source>
</evidence>
<keyword evidence="3 7" id="KW-0479">Metal-binding</keyword>
<dbReference type="PANTHER" id="PTHR12260:SF6">
    <property type="entry name" value="DAMAGE-CONTROL PHOSPHATASE ARMT1"/>
    <property type="match status" value="1"/>
</dbReference>
<dbReference type="EC" id="3.1.3.-" evidence="7"/>
<comment type="similarity">
    <text evidence="2 7">Belongs to the damage-control phosphatase family. Sugar phosphate phosphatase III subfamily.</text>
</comment>
<evidence type="ECO:0000313" key="9">
    <source>
        <dbReference type="EMBL" id="RBR20059.1"/>
    </source>
</evidence>
<comment type="caution">
    <text evidence="9">The sequence shown here is derived from an EMBL/GenBank/DDBJ whole genome shotgun (WGS) entry which is preliminary data.</text>
</comment>
<evidence type="ECO:0000313" key="10">
    <source>
        <dbReference type="Proteomes" id="UP000253153"/>
    </source>
</evidence>
<dbReference type="GO" id="GO:0006974">
    <property type="term" value="P:DNA damage response"/>
    <property type="evidence" value="ECO:0007669"/>
    <property type="project" value="TreeGrafter"/>
</dbReference>
<dbReference type="Gene3D" id="3.40.50.10880">
    <property type="entry name" value="Uncharacterised protein PF01937, DUF89, domain 3"/>
    <property type="match status" value="1"/>
</dbReference>
<gene>
    <name evidence="9" type="ORF">FIESC28_05338</name>
</gene>
<dbReference type="OrthoDB" id="541375at2759"/>
<evidence type="ECO:0000259" key="8">
    <source>
        <dbReference type="Pfam" id="PF01937"/>
    </source>
</evidence>
<dbReference type="GO" id="GO:0046872">
    <property type="term" value="F:metal ion binding"/>
    <property type="evidence" value="ECO:0007669"/>
    <property type="project" value="UniProtKB-UniRule"/>
</dbReference>
<sequence length="440" mass="49471">MIANKETIKSAWTSDEGSMAMKTSQSFWPKVIQDIIDDVSSTCKSLSPSPALDELQSIQGNLESLQTEIINDVELLPLDDDGSSDIGAYNGQLNNLGRVTWLNCPWLYGECYMYRRVQLMFSMSTSWKGYDVFKRQKHSFLVKSQSSIEHLAIKYIPILANPNKFLKLLDDNKAMTVFLDVVNLALWGNATDSSLIADLNSTEIQALHGQPAIDKMKEIIVDNDALEAWEYLRNARETKPARHIDMVLDNAGFELFTDLIFAAYLIESDLATDITLHAKPFPWFATDVTPRDLEFVLDYLQSNGVAFLASLIKKYLDNGVMRIESDPFWTTASSFHEMRDQAPKLFQRLQDSHLTIWKGDLNYRKLIKDGLWPYTTPFKSALGCLGQGSQVKVLALSMNRSDTCVGIDSEEKVEVLDAIAPGNSWVRDGTYAVVSFSNGL</sequence>
<dbReference type="SUPFAM" id="SSF111321">
    <property type="entry name" value="AF1104-like"/>
    <property type="match status" value="1"/>
</dbReference>
<accession>A0A366RSJ2</accession>
<comment type="catalytic activity">
    <reaction evidence="6 7">
        <text>beta-D-fructose 6-phosphate = dihydroxyacetone + D-glyceraldehyde 3-phosphate</text>
        <dbReference type="Rhea" id="RHEA:28002"/>
        <dbReference type="ChEBI" id="CHEBI:16016"/>
        <dbReference type="ChEBI" id="CHEBI:57634"/>
        <dbReference type="ChEBI" id="CHEBI:59776"/>
    </reaction>
</comment>
<reference evidence="9 10" key="1">
    <citation type="submission" date="2018-06" db="EMBL/GenBank/DDBJ databases">
        <title>Fusarium incarnatum-equiseti species complex species 28.</title>
        <authorList>
            <person name="Gardiner D.M."/>
        </authorList>
    </citation>
    <scope>NUCLEOTIDE SEQUENCE [LARGE SCALE GENOMIC DNA]</scope>
    <source>
        <strain evidence="9 10">FIESC_28</strain>
    </source>
</reference>
<comment type="domain">
    <text evidence="7">Subfamily III proteins have a conserved RTxK motif about 40-50 residues from the C-terminus; the threonine may be replaced by serine or cysteine.</text>
</comment>
<comment type="cofactor">
    <cofactor evidence="7">
        <name>Mn(2+)</name>
        <dbReference type="ChEBI" id="CHEBI:29035"/>
    </cofactor>
    <cofactor evidence="7">
        <name>Ni(2+)</name>
        <dbReference type="ChEBI" id="CHEBI:49786"/>
    </cofactor>
</comment>
<dbReference type="RefSeq" id="XP_031016368.1">
    <property type="nucleotide sequence ID" value="XM_031159485.1"/>
</dbReference>
<dbReference type="PANTHER" id="PTHR12260">
    <property type="entry name" value="DAMAGE-CONTROL PHOSPHATASE ARMT1"/>
    <property type="match status" value="1"/>
</dbReference>
<keyword evidence="4 7" id="KW-0378">Hydrolase</keyword>
<protein>
    <recommendedName>
        <fullName evidence="7">Sugar phosphate phosphatase</fullName>
        <ecNumber evidence="7">3.1.3.-</ecNumber>
    </recommendedName>
</protein>
<comment type="catalytic activity">
    <reaction evidence="1 7">
        <text>beta-D-fructose 1-phosphate + H2O = D-fructose + phosphate</text>
        <dbReference type="Rhea" id="RHEA:35603"/>
        <dbReference type="ChEBI" id="CHEBI:15377"/>
        <dbReference type="ChEBI" id="CHEBI:37721"/>
        <dbReference type="ChEBI" id="CHEBI:43474"/>
        <dbReference type="ChEBI" id="CHEBI:138881"/>
    </reaction>
</comment>
<proteinExistence type="inferred from homology"/>
<dbReference type="Proteomes" id="UP000253153">
    <property type="component" value="Unassembled WGS sequence"/>
</dbReference>
<dbReference type="Gene3D" id="1.20.930.60">
    <property type="match status" value="1"/>
</dbReference>
<dbReference type="Pfam" id="PF01937">
    <property type="entry name" value="ARMT1-like_dom"/>
    <property type="match status" value="1"/>
</dbReference>
<evidence type="ECO:0000256" key="6">
    <source>
        <dbReference type="ARBA" id="ARBA00048809"/>
    </source>
</evidence>
<dbReference type="InterPro" id="IPR036075">
    <property type="entry name" value="ARMT-1-like_metal-bd_sf"/>
</dbReference>
<dbReference type="InterPro" id="IPR039763">
    <property type="entry name" value="ARMT1"/>
</dbReference>
<feature type="domain" description="Damage-control phosphatase ARMT1-like metal-binding" evidence="8">
    <location>
        <begin position="27"/>
        <end position="414"/>
    </location>
</feature>
<name>A0A366RSJ2_9HYPO</name>